<accession>A0A9X4MEY1</accession>
<dbReference type="RefSeq" id="WP_307632022.1">
    <property type="nucleotide sequence ID" value="NZ_JAPHEH010000001.1"/>
</dbReference>
<organism evidence="1 2">
    <name type="scientific">Thiovibrio frasassiensis</name>
    <dbReference type="NCBI Taxonomy" id="2984131"/>
    <lineage>
        <taxon>Bacteria</taxon>
        <taxon>Pseudomonadati</taxon>
        <taxon>Thermodesulfobacteriota</taxon>
        <taxon>Desulfobulbia</taxon>
        <taxon>Desulfobulbales</taxon>
        <taxon>Thiovibrionaceae</taxon>
        <taxon>Thiovibrio</taxon>
    </lineage>
</organism>
<evidence type="ECO:0000313" key="2">
    <source>
        <dbReference type="Proteomes" id="UP001154240"/>
    </source>
</evidence>
<protein>
    <submittedName>
        <fullName evidence="1">Uncharacterized protein</fullName>
    </submittedName>
</protein>
<proteinExistence type="predicted"/>
<dbReference type="Proteomes" id="UP001154240">
    <property type="component" value="Unassembled WGS sequence"/>
</dbReference>
<gene>
    <name evidence="1" type="ORF">OLX77_02585</name>
</gene>
<dbReference type="AlphaFoldDB" id="A0A9X4MEY1"/>
<reference evidence="1" key="2">
    <citation type="submission" date="2022-10" db="EMBL/GenBank/DDBJ databases">
        <authorList>
            <person name="Aronson H.S."/>
        </authorList>
    </citation>
    <scope>NUCLEOTIDE SEQUENCE</scope>
    <source>
        <strain evidence="1">RS19-109</strain>
    </source>
</reference>
<reference evidence="1" key="1">
    <citation type="journal article" date="2022" name="bioRxiv">
        <title>Thiovibrio frasassiensisgen. nov., sp. nov., an autotrophic, elemental sulfur disproportionating bacterium isolated from sulfidic karst sediment, and proposal of Thiovibrionaceae fam. nov.</title>
        <authorList>
            <person name="Aronson H."/>
            <person name="Thomas C."/>
            <person name="Bhattacharyya M."/>
            <person name="Eckstein S."/>
            <person name="Jensen S."/>
            <person name="Barco R."/>
            <person name="Macalady J."/>
            <person name="Amend J."/>
        </authorList>
    </citation>
    <scope>NUCLEOTIDE SEQUENCE</scope>
    <source>
        <strain evidence="1">RS19-109</strain>
    </source>
</reference>
<name>A0A9X4MEY1_9BACT</name>
<comment type="caution">
    <text evidence="1">The sequence shown here is derived from an EMBL/GenBank/DDBJ whole genome shotgun (WGS) entry which is preliminary data.</text>
</comment>
<keyword evidence="2" id="KW-1185">Reference proteome</keyword>
<sequence length="740" mass="83068">MQTKKTDFSLDASANELYAQLSGIDTTRRILDPAPQESSLLELLGAEEQWLDRNRLFLIEICWLLADILHKSRQTDPGQSGDQEKALWTAIKQLSGCPQFDGTISIRYRGSGFPGQDAVQEQCDYEVSSGNLLLDLQVAGSMAKRMAGRPGSALPGQLLAAFKGFSALGINHLHLDSKVGSEEDKASLLDSLRALSRYYREVDQPENSAAIVRDEYNLANPNLTLLATINGVKPAAVQKLVAEIAPMLFGPEAKEALASFPTVFNAIFAFPKLKAQLKKPALEVNNIQRLMPGQSGARDNRGQAMLSRMAIASYGESPQQVAEVLASVSSGGYQNIYMGTLQKRLTLASDFLNKSKNSPQPGKIQEEALHNIEAGLEMVPDALYESLDIFGSRDESASETAPLPRHDWALHQEIFSLLSFFKRRSVIKQKMRDMVRGQVRFEPQDYAVIARNFRISDSQAAHLVQLLNSCFDDHGRFRRSAFEKNIPQFVQYETKVFEFLWHYLKELVSRDDRVSFLNAMQHLIAKLANPAEALKILLSDIFNQAHRIGFSDRNGLLLANILIRTYNQELGNHIELTPEEVLQVKMGLNQEMVAQALAFFAEEQEHLFRKLRTIHEELQKTVRRESGEAGIPLHYLITLERELIIFLALIGGPASHKILHGVVKEYGNPEAGIYVALPGPEEGKGFLQLLQVAVRGLKRFSEREDLLLFTVLADREPRFLALWDNESHRALVKRVMEWVR</sequence>
<evidence type="ECO:0000313" key="1">
    <source>
        <dbReference type="EMBL" id="MDG4475046.1"/>
    </source>
</evidence>
<dbReference type="EMBL" id="JAPHEH010000001">
    <property type="protein sequence ID" value="MDG4475046.1"/>
    <property type="molecule type" value="Genomic_DNA"/>
</dbReference>